<feature type="binding site" evidence="7">
    <location>
        <begin position="93"/>
        <end position="94"/>
    </location>
    <ligand>
        <name>ATP</name>
        <dbReference type="ChEBI" id="CHEBI:30616"/>
    </ligand>
</feature>
<protein>
    <recommendedName>
        <fullName evidence="10">Protein kinase domain-containing protein</fullName>
    </recommendedName>
</protein>
<dbReference type="InterPro" id="IPR030616">
    <property type="entry name" value="Aur-like"/>
</dbReference>
<dbReference type="GO" id="GO:0004674">
    <property type="term" value="F:protein serine/threonine kinase activity"/>
    <property type="evidence" value="ECO:0007669"/>
    <property type="project" value="UniProtKB-KW"/>
</dbReference>
<dbReference type="EMBL" id="HBHX01019280">
    <property type="protein sequence ID" value="CAE0110067.1"/>
    <property type="molecule type" value="Transcribed_RNA"/>
</dbReference>
<keyword evidence="2" id="KW-0808">Transferase</keyword>
<accession>A0A7S3AN79</accession>
<feature type="active site" description="Proton acceptor" evidence="6">
    <location>
        <position position="89"/>
    </location>
</feature>
<proteinExistence type="predicted"/>
<dbReference type="InterPro" id="IPR000719">
    <property type="entry name" value="Prot_kinase_dom"/>
</dbReference>
<dbReference type="InterPro" id="IPR008271">
    <property type="entry name" value="Ser/Thr_kinase_AS"/>
</dbReference>
<feature type="cross-link" description="Glycyl lysine isopeptide (Lys-Gly) (interchain with G-Cter in SUMO2)" evidence="8">
    <location>
        <position position="91"/>
    </location>
</feature>
<evidence type="ECO:0000256" key="8">
    <source>
        <dbReference type="PIRSR" id="PIRSR630616-3"/>
    </source>
</evidence>
<evidence type="ECO:0000256" key="1">
    <source>
        <dbReference type="ARBA" id="ARBA00022527"/>
    </source>
</evidence>
<dbReference type="FunFam" id="1.10.510.10:FF:000571">
    <property type="entry name" value="Maternal embryonic leucine zipper kinase"/>
    <property type="match status" value="1"/>
</dbReference>
<feature type="region of interest" description="Disordered" evidence="9">
    <location>
        <begin position="369"/>
        <end position="405"/>
    </location>
</feature>
<evidence type="ECO:0000256" key="4">
    <source>
        <dbReference type="ARBA" id="ARBA00022777"/>
    </source>
</evidence>
<feature type="binding site" evidence="7">
    <location>
        <position position="107"/>
    </location>
    <ligand>
        <name>ATP</name>
        <dbReference type="ChEBI" id="CHEBI:30616"/>
    </ligand>
</feature>
<evidence type="ECO:0000313" key="11">
    <source>
        <dbReference type="EMBL" id="CAE0110067.1"/>
    </source>
</evidence>
<organism evidence="11">
    <name type="scientific">Haptolina ericina</name>
    <dbReference type="NCBI Taxonomy" id="156174"/>
    <lineage>
        <taxon>Eukaryota</taxon>
        <taxon>Haptista</taxon>
        <taxon>Haptophyta</taxon>
        <taxon>Prymnesiophyceae</taxon>
        <taxon>Prymnesiales</taxon>
        <taxon>Prymnesiaceae</taxon>
        <taxon>Haptolina</taxon>
    </lineage>
</organism>
<keyword evidence="5 7" id="KW-0067">ATP-binding</keyword>
<dbReference type="PROSITE" id="PS00108">
    <property type="entry name" value="PROTEIN_KINASE_ST"/>
    <property type="match status" value="1"/>
</dbReference>
<dbReference type="Gene3D" id="1.10.510.10">
    <property type="entry name" value="Transferase(Phosphotransferase) domain 1"/>
    <property type="match status" value="1"/>
</dbReference>
<feature type="compositionally biased region" description="Low complexity" evidence="9">
    <location>
        <begin position="279"/>
        <end position="295"/>
    </location>
</feature>
<evidence type="ECO:0000256" key="7">
    <source>
        <dbReference type="PIRSR" id="PIRSR630616-2"/>
    </source>
</evidence>
<dbReference type="InterPro" id="IPR011009">
    <property type="entry name" value="Kinase-like_dom_sf"/>
</dbReference>
<feature type="compositionally biased region" description="Basic and acidic residues" evidence="9">
    <location>
        <begin position="264"/>
        <end position="278"/>
    </location>
</feature>
<feature type="region of interest" description="Disordered" evidence="9">
    <location>
        <begin position="260"/>
        <end position="295"/>
    </location>
</feature>
<sequence>MTTSLLGSLAKELVAQGTLRHPHVVELRGTQVDLDHRRVYMVMELCPGGEMFDRIAECGKLDEDTTRRYIKQIALAIQYCHSRSVFHRDLKPENILLDEHDQIKVADFGLASIVRGGRLQEDASFLQHTKCGSLMYAAPEVLTSTQEQGYAPGKADVWSLGIIMYSMLTGALPFQAAHAEKCPRYSRVLSLGVRALCAANQFSEGVTDLIAGMLDHSPERRSTIDEVVASAFLSPLVEPPLPTLSAETKWCSLLTEPPLGGTKRSADSEGARDQKRPASEAAVSAGGAASNGSSTTACGGAVAGAVHASVTPEEAELGGVNGLLVRSLGWVQLPSEKENMVADVTDALESLGVKFSIVKGELSDVFWVGSEPPSEEPAAREPASLESGLGEMATSPGGGGEEAGSYSAGQLTVRIRVHNSESGDNTSNLHIDRHAGNMLQFHSFYRDVRNQLAGANGWSQEIGRYTIDVSE</sequence>
<feature type="domain" description="Protein kinase" evidence="10">
    <location>
        <begin position="1"/>
        <end position="233"/>
    </location>
</feature>
<evidence type="ECO:0000256" key="2">
    <source>
        <dbReference type="ARBA" id="ARBA00022679"/>
    </source>
</evidence>
<dbReference type="GO" id="GO:0005524">
    <property type="term" value="F:ATP binding"/>
    <property type="evidence" value="ECO:0007669"/>
    <property type="project" value="UniProtKB-KW"/>
</dbReference>
<dbReference type="SMART" id="SM00220">
    <property type="entry name" value="S_TKc"/>
    <property type="match status" value="1"/>
</dbReference>
<gene>
    <name evidence="11" type="ORF">HERI1096_LOCUS10727</name>
</gene>
<evidence type="ECO:0000256" key="5">
    <source>
        <dbReference type="ARBA" id="ARBA00022840"/>
    </source>
</evidence>
<evidence type="ECO:0000256" key="6">
    <source>
        <dbReference type="PIRSR" id="PIRSR630616-1"/>
    </source>
</evidence>
<evidence type="ECO:0000256" key="9">
    <source>
        <dbReference type="SAM" id="MobiDB-lite"/>
    </source>
</evidence>
<dbReference type="Pfam" id="PF00069">
    <property type="entry name" value="Pkinase"/>
    <property type="match status" value="1"/>
</dbReference>
<dbReference type="AlphaFoldDB" id="A0A7S3AN79"/>
<dbReference type="PROSITE" id="PS50011">
    <property type="entry name" value="PROTEIN_KINASE_DOM"/>
    <property type="match status" value="1"/>
</dbReference>
<keyword evidence="1" id="KW-0723">Serine/threonine-protein kinase</keyword>
<reference evidence="11" key="1">
    <citation type="submission" date="2021-01" db="EMBL/GenBank/DDBJ databases">
        <authorList>
            <person name="Corre E."/>
            <person name="Pelletier E."/>
            <person name="Niang G."/>
            <person name="Scheremetjew M."/>
            <person name="Finn R."/>
            <person name="Kale V."/>
            <person name="Holt S."/>
            <person name="Cochrane G."/>
            <person name="Meng A."/>
            <person name="Brown T."/>
            <person name="Cohen L."/>
        </authorList>
    </citation>
    <scope>NUCLEOTIDE SEQUENCE</scope>
    <source>
        <strain evidence="11">CCMP281</strain>
    </source>
</reference>
<keyword evidence="3 7" id="KW-0547">Nucleotide-binding</keyword>
<keyword evidence="4" id="KW-0418">Kinase</keyword>
<dbReference type="PANTHER" id="PTHR24350">
    <property type="entry name" value="SERINE/THREONINE-PROTEIN KINASE IAL-RELATED"/>
    <property type="match status" value="1"/>
</dbReference>
<name>A0A7S3AN79_9EUKA</name>
<evidence type="ECO:0000259" key="10">
    <source>
        <dbReference type="PROSITE" id="PS50011"/>
    </source>
</evidence>
<evidence type="ECO:0000256" key="3">
    <source>
        <dbReference type="ARBA" id="ARBA00022741"/>
    </source>
</evidence>
<dbReference type="SUPFAM" id="SSF56112">
    <property type="entry name" value="Protein kinase-like (PK-like)"/>
    <property type="match status" value="1"/>
</dbReference>